<gene>
    <name evidence="1" type="ORF">MM415B00342_0003</name>
</gene>
<proteinExistence type="predicted"/>
<organism evidence="1">
    <name type="scientific">viral metagenome</name>
    <dbReference type="NCBI Taxonomy" id="1070528"/>
    <lineage>
        <taxon>unclassified sequences</taxon>
        <taxon>metagenomes</taxon>
        <taxon>organismal metagenomes</taxon>
    </lineage>
</organism>
<accession>A0A6M3JC01</accession>
<reference evidence="1" key="1">
    <citation type="submission" date="2020-03" db="EMBL/GenBank/DDBJ databases">
        <title>The deep terrestrial virosphere.</title>
        <authorList>
            <person name="Holmfeldt K."/>
            <person name="Nilsson E."/>
            <person name="Simone D."/>
            <person name="Lopez-Fernandez M."/>
            <person name="Wu X."/>
            <person name="de Brujin I."/>
            <person name="Lundin D."/>
            <person name="Andersson A."/>
            <person name="Bertilsson S."/>
            <person name="Dopson M."/>
        </authorList>
    </citation>
    <scope>NUCLEOTIDE SEQUENCE</scope>
    <source>
        <strain evidence="1">MM415B00342</strain>
    </source>
</reference>
<protein>
    <submittedName>
        <fullName evidence="1">Uncharacterized protein</fullName>
    </submittedName>
</protein>
<evidence type="ECO:0000313" key="1">
    <source>
        <dbReference type="EMBL" id="QJA66541.1"/>
    </source>
</evidence>
<name>A0A6M3JC01_9ZZZZ</name>
<sequence>MIWFNVPQAFYHLMKYGKVYTLRDHVKTEGVHPLRSSLALDPDVGKVYVSYITFIRRKEELQNYFKNSGFTSIDAWVKAAKGAPFLHEVSIIKKEPAKEREVIFA</sequence>
<dbReference type="EMBL" id="MT141557">
    <property type="protein sequence ID" value="QJA66541.1"/>
    <property type="molecule type" value="Genomic_DNA"/>
</dbReference>
<dbReference type="AlphaFoldDB" id="A0A6M3JC01"/>